<evidence type="ECO:0000256" key="1">
    <source>
        <dbReference type="ARBA" id="ARBA00022448"/>
    </source>
</evidence>
<keyword evidence="6 11" id="KW-0067">ATP-binding</keyword>
<dbReference type="EMBL" id="QGGL01000004">
    <property type="protein sequence ID" value="PWK15044.1"/>
    <property type="molecule type" value="Genomic_DNA"/>
</dbReference>
<feature type="chain" id="PRO_5038927624" description="Potassium-transporting ATPase KdpC subunit" evidence="12">
    <location>
        <begin position="26"/>
        <end position="189"/>
    </location>
</feature>
<dbReference type="OrthoDB" id="9809491at2"/>
<comment type="similarity">
    <text evidence="11">Belongs to the KdpC family.</text>
</comment>
<evidence type="ECO:0000256" key="12">
    <source>
        <dbReference type="SAM" id="SignalP"/>
    </source>
</evidence>
<evidence type="ECO:0000256" key="8">
    <source>
        <dbReference type="ARBA" id="ARBA00022989"/>
    </source>
</evidence>
<proteinExistence type="inferred from homology"/>
<comment type="subunit">
    <text evidence="11">The system is composed of three essential subunits: KdpA, KdpB and KdpC.</text>
</comment>
<evidence type="ECO:0000313" key="14">
    <source>
        <dbReference type="Proteomes" id="UP000245634"/>
    </source>
</evidence>
<keyword evidence="5 11" id="KW-0547">Nucleotide-binding</keyword>
<dbReference type="RefSeq" id="WP_109687548.1">
    <property type="nucleotide sequence ID" value="NZ_QGGL01000004.1"/>
</dbReference>
<protein>
    <recommendedName>
        <fullName evidence="11">Potassium-transporting ATPase KdpC subunit</fullName>
    </recommendedName>
    <alternativeName>
        <fullName evidence="11">ATP phosphohydrolase [potassium-transporting] C chain</fullName>
    </alternativeName>
    <alternativeName>
        <fullName evidence="11">Potassium-binding and translocating subunit C</fullName>
    </alternativeName>
    <alternativeName>
        <fullName evidence="11">Potassium-translocating ATPase C chain</fullName>
    </alternativeName>
</protein>
<reference evidence="13 14" key="1">
    <citation type="submission" date="2018-05" db="EMBL/GenBank/DDBJ databases">
        <title>Genomic Encyclopedia of Type Strains, Phase IV (KMG-IV): sequencing the most valuable type-strain genomes for metagenomic binning, comparative biology and taxonomic classification.</title>
        <authorList>
            <person name="Goeker M."/>
        </authorList>
    </citation>
    <scope>NUCLEOTIDE SEQUENCE [LARGE SCALE GENOMIC DNA]</scope>
    <source>
        <strain evidence="13 14">DSM 18773</strain>
    </source>
</reference>
<keyword evidence="7 11" id="KW-0630">Potassium</keyword>
<keyword evidence="10 11" id="KW-0472">Membrane</keyword>
<dbReference type="AlphaFoldDB" id="A0A316DFU9"/>
<dbReference type="PANTHER" id="PTHR30042">
    <property type="entry name" value="POTASSIUM-TRANSPORTING ATPASE C CHAIN"/>
    <property type="match status" value="1"/>
</dbReference>
<comment type="function">
    <text evidence="11">Part of the high-affinity ATP-driven potassium transport (or Kdp) system, which catalyzes the hydrolysis of ATP coupled with the electrogenic transport of potassium into the cytoplasm. This subunit acts as a catalytic chaperone that increases the ATP-binding affinity of the ATP-hydrolyzing subunit KdpB by the formation of a transient KdpB/KdpC/ATP ternary complex.</text>
</comment>
<keyword evidence="8 11" id="KW-1133">Transmembrane helix</keyword>
<comment type="caution">
    <text evidence="13">The sequence shown here is derived from an EMBL/GenBank/DDBJ whole genome shotgun (WGS) entry which is preliminary data.</text>
</comment>
<accession>A0A316DFU9</accession>
<dbReference type="Proteomes" id="UP000245634">
    <property type="component" value="Unassembled WGS sequence"/>
</dbReference>
<keyword evidence="9 11" id="KW-0406">Ion transport</keyword>
<dbReference type="InterPro" id="IPR003820">
    <property type="entry name" value="KdpC"/>
</dbReference>
<keyword evidence="4 11" id="KW-0812">Transmembrane</keyword>
<dbReference type="GO" id="GO:0005524">
    <property type="term" value="F:ATP binding"/>
    <property type="evidence" value="ECO:0007669"/>
    <property type="project" value="UniProtKB-UniRule"/>
</dbReference>
<name>A0A316DFU9_9BACL</name>
<evidence type="ECO:0000256" key="9">
    <source>
        <dbReference type="ARBA" id="ARBA00023065"/>
    </source>
</evidence>
<feature type="signal peptide" evidence="12">
    <location>
        <begin position="1"/>
        <end position="25"/>
    </location>
</feature>
<keyword evidence="1 11" id="KW-0813">Transport</keyword>
<evidence type="ECO:0000256" key="6">
    <source>
        <dbReference type="ARBA" id="ARBA00022840"/>
    </source>
</evidence>
<keyword evidence="14" id="KW-1185">Reference proteome</keyword>
<evidence type="ECO:0000313" key="13">
    <source>
        <dbReference type="EMBL" id="PWK15044.1"/>
    </source>
</evidence>
<evidence type="ECO:0000256" key="3">
    <source>
        <dbReference type="ARBA" id="ARBA00022538"/>
    </source>
</evidence>
<sequence>MKTFITSLRLSLAFMLLCGLAYPFAVTGVAQAVLPDQANGSIISNQGKEVGSKLIGQDFHDPKYFQGRVSSIKSDAAGSGTPNYAPSNEDMKKRVEESISTWKQTNPDVPLNQVPVDLITNSGSGLDPHISPEAAFAQIPRIAKAIGLSSDRLHQLVEKNTQGPELGLFGEKRVNVLELNLDLNRELQR</sequence>
<evidence type="ECO:0000256" key="2">
    <source>
        <dbReference type="ARBA" id="ARBA00022475"/>
    </source>
</evidence>
<dbReference type="PIRSF" id="PIRSF001296">
    <property type="entry name" value="K_ATPase_KdpC"/>
    <property type="match status" value="1"/>
</dbReference>
<keyword evidence="2 11" id="KW-1003">Cell membrane</keyword>
<comment type="subcellular location">
    <subcellularLocation>
        <location evidence="11">Cell membrane</location>
        <topology evidence="11">Single-pass membrane protein</topology>
    </subcellularLocation>
</comment>
<gene>
    <name evidence="11" type="primary">kdpC</name>
    <name evidence="13" type="ORF">C7459_104250</name>
</gene>
<evidence type="ECO:0000256" key="4">
    <source>
        <dbReference type="ARBA" id="ARBA00022692"/>
    </source>
</evidence>
<dbReference type="HAMAP" id="MF_00276">
    <property type="entry name" value="KdpC"/>
    <property type="match status" value="1"/>
</dbReference>
<dbReference type="GO" id="GO:0008556">
    <property type="term" value="F:P-type potassium transmembrane transporter activity"/>
    <property type="evidence" value="ECO:0007669"/>
    <property type="project" value="InterPro"/>
</dbReference>
<keyword evidence="3 11" id="KW-0633">Potassium transport</keyword>
<evidence type="ECO:0000256" key="5">
    <source>
        <dbReference type="ARBA" id="ARBA00022741"/>
    </source>
</evidence>
<evidence type="ECO:0000256" key="11">
    <source>
        <dbReference type="HAMAP-Rule" id="MF_00276"/>
    </source>
</evidence>
<evidence type="ECO:0000256" key="7">
    <source>
        <dbReference type="ARBA" id="ARBA00022958"/>
    </source>
</evidence>
<evidence type="ECO:0000256" key="10">
    <source>
        <dbReference type="ARBA" id="ARBA00023136"/>
    </source>
</evidence>
<dbReference type="GO" id="GO:0005886">
    <property type="term" value="C:plasma membrane"/>
    <property type="evidence" value="ECO:0007669"/>
    <property type="project" value="UniProtKB-SubCell"/>
</dbReference>
<dbReference type="NCBIfam" id="NF001454">
    <property type="entry name" value="PRK00315.1"/>
    <property type="match status" value="1"/>
</dbReference>
<dbReference type="Pfam" id="PF02669">
    <property type="entry name" value="KdpC"/>
    <property type="match status" value="1"/>
</dbReference>
<organism evidence="13 14">
    <name type="scientific">Tumebacillus permanentifrigoris</name>
    <dbReference type="NCBI Taxonomy" id="378543"/>
    <lineage>
        <taxon>Bacteria</taxon>
        <taxon>Bacillati</taxon>
        <taxon>Bacillota</taxon>
        <taxon>Bacilli</taxon>
        <taxon>Bacillales</taxon>
        <taxon>Alicyclobacillaceae</taxon>
        <taxon>Tumebacillus</taxon>
    </lineage>
</organism>
<dbReference type="PANTHER" id="PTHR30042:SF2">
    <property type="entry name" value="POTASSIUM-TRANSPORTING ATPASE KDPC SUBUNIT"/>
    <property type="match status" value="1"/>
</dbReference>
<keyword evidence="12" id="KW-0732">Signal</keyword>
<dbReference type="NCBIfam" id="TIGR00681">
    <property type="entry name" value="kdpC"/>
    <property type="match status" value="1"/>
</dbReference>